<keyword evidence="2" id="KW-1185">Reference proteome</keyword>
<proteinExistence type="predicted"/>
<comment type="caution">
    <text evidence="1">The sequence shown here is derived from an EMBL/GenBank/DDBJ whole genome shotgun (WGS) entry which is preliminary data.</text>
</comment>
<accession>A0ACC2NC30</accession>
<reference evidence="1" key="1">
    <citation type="submission" date="2023-04" db="EMBL/GenBank/DDBJ databases">
        <title>A chromosome-level genome assembly of the parasitoid wasp Eretmocerus hayati.</title>
        <authorList>
            <person name="Zhong Y."/>
            <person name="Liu S."/>
            <person name="Liu Y."/>
        </authorList>
    </citation>
    <scope>NUCLEOTIDE SEQUENCE</scope>
    <source>
        <strain evidence="1">ZJU_SS_LIU_2023</strain>
    </source>
</reference>
<gene>
    <name evidence="1" type="ORF">QAD02_010280</name>
</gene>
<sequence>MKRTSLWSLWLILASMTVGSIDGEFFILSGPEYKSGNLFYRNHQLRDMYCITDEMSSALTWNSNLKWMDADFGLNKVDEPMEILPNSGFVYPLKDHLTCPMDHTSTCSHHWTKTGNWSFATSLDKSMAPVFDNRWEDFKEMKMTDHWKIVDRISHAGNLALSIRGATDAHVAICIANDPSSFCFYIIMAGWSNSKSVIRKCEKGIPDPASAVPDDECLKILDSYDASIISSTEWNTFSIRWNFAEQIELSIYHSQKRILNYSEQKVEKYFEGQSDSQTGNNHYFLFARSSDQMLMKFHIYGFLWTTTTQSKLYSPGTMSTSPGKNMCIEMSITLCEKCIMTVDFIDSKGQKNVARTFTNKISNNVNGLPSWRTVKINRTLSKEMQQPVSLSIVTLLSNNTVRNNSYWGVSNVRRCFDGALKAIRIKAYQDSNGSKYFWPNVTCQKLSSDGSSKVIDATDRKRTSIKADLRTSCKEGQIGPACLVDCSKFFVENSDCQNLIACDQSGCSCAQGYMMPSCRDRCSASTYGFECKKKCGNCTDGVCSFATGECKKGCQDSRDHLFLPPYCKTGIESPPAPTIYLINATSVRLSLGPKKDYELVPTNINFEIWSNRSRAAFISEQQSIKKETVIGVDIDHLNPGTHYTAQAILRAKNKVFKGEPVNFTTPCTESVGLNFVTIVSNTSVTLDNWVDVHVNDSCPFTWYHVQLFEGKRKLFDNTTSFPRKFSHLESNTEYKLVITSERGVIVDRSIKTQEGVPGPVRSLQTHSSKIGAISISWEPPEKTRGQIVSYFLKIEATESFGCKDLNKTANFPKQDHFFQEISITNVSQNTYEHTFEGLAPYTGFRVSIQAMSSKYQGERSKIFCKTSALDTPTEVLSNLRLTYETSRNIAAYLKWDPPTDCLSITGPIRASKISIDKNFINETHDYSLPLLKSDFNGEESYDVRLYCLRNFNTPENKTAFVAFKFTMPAREPPAARNVEIVEVDTTSTTLMVRWEPPLPPLHGKLSYYKVEFCKSSERCSKDQYAIVKPTKYCDLWNSADRICDTVPMPNAAFNRLQIKVYNEDVSESSEPTSIEIKMIEFDPDAPLYMEVTQLRDQDALVNVSWSHPWKSGGRLERFVIEARLLSSNLKSIPWKENIGFLEIGPSEYHSNYSMELEVLPSSTLLVSVRAVTANGRTGEKIENRVDIPDSARFEVEDLNLRVRDDLGVIVRIPRIINDVRNSRVLLVVQGPKHCSGDIEEKKNISFTLGNGLPSVLETGPAWIAAMLEKPESYANSEFQVGDDQVYGGSRNYILCSKESYVVHLLLIDGFTTQLAKQREGIHVLKAVRTREIILDEMPHDYLSWMIPLILIALIMTLLAFHGYQKRLGSCVTSEKPALYPQENMPLSNDFSKKKPVLSSGETMKKVIKEDTPKNNSSLNNKSMPYEMPVKTEDFEAYFEIVYKNGALESEYTNIERGLTKACLYGSQLEVKPKNRYVGLFPYDDSRVILQKIPKEPYSDYINANYITGFGGQHKSYIATQGPKPNTISDFWRMIWQDKVRIVCMMTNIMENGKTKCEQYWPDSVGEKKMYGAISVEFADEEVRADHTYRTFHISYDDKEIRTIDHLHFTTWPDHGVPSNPQSIVSFLKKIQSLSPIPRCAEEPPIVVHCSAGVGRTGTLIVLDMCICQATSEKVIDVHSIVKSARRDRLNMVGSIEQYLLIHLVLVEYLNSCETCITCDERLPEQIAKAKEKSLAHFRRILDTGWWDEVLGSPPLPEKSISNRNRAKHRFPETAGGLNRLYLKRSVITDEDSDYIAATCVRNVFKDCQIITTQLPMPTTSADFWRMLSELDIELVLVLQQPNLNDPTYCELVPESQGFVSSKYLRIVRQQNLTQDAQYYIKEDVLIIDSSEPSRNQTIKIVSYKNWPESSLPEAKELVKLWRTINHLSTRNDRPLVIVCRDGVTASGLWLSASCLLAKMTTDKECDVSQAVRSVRSCRKNFLNEVENFEYLYDIALAWHHEN</sequence>
<protein>
    <submittedName>
        <fullName evidence="1">Uncharacterized protein</fullName>
    </submittedName>
</protein>
<organism evidence="1 2">
    <name type="scientific">Eretmocerus hayati</name>
    <dbReference type="NCBI Taxonomy" id="131215"/>
    <lineage>
        <taxon>Eukaryota</taxon>
        <taxon>Metazoa</taxon>
        <taxon>Ecdysozoa</taxon>
        <taxon>Arthropoda</taxon>
        <taxon>Hexapoda</taxon>
        <taxon>Insecta</taxon>
        <taxon>Pterygota</taxon>
        <taxon>Neoptera</taxon>
        <taxon>Endopterygota</taxon>
        <taxon>Hymenoptera</taxon>
        <taxon>Apocrita</taxon>
        <taxon>Proctotrupomorpha</taxon>
        <taxon>Chalcidoidea</taxon>
        <taxon>Aphelinidae</taxon>
        <taxon>Aphelininae</taxon>
        <taxon>Eretmocerus</taxon>
    </lineage>
</organism>
<evidence type="ECO:0000313" key="2">
    <source>
        <dbReference type="Proteomes" id="UP001239111"/>
    </source>
</evidence>
<evidence type="ECO:0000313" key="1">
    <source>
        <dbReference type="EMBL" id="KAJ8668617.1"/>
    </source>
</evidence>
<dbReference type="Proteomes" id="UP001239111">
    <property type="component" value="Chromosome 4"/>
</dbReference>
<name>A0ACC2NC30_9HYME</name>
<dbReference type="EMBL" id="CM056744">
    <property type="protein sequence ID" value="KAJ8668617.1"/>
    <property type="molecule type" value="Genomic_DNA"/>
</dbReference>